<evidence type="ECO:0000313" key="3">
    <source>
        <dbReference type="Proteomes" id="UP000663929"/>
    </source>
</evidence>
<dbReference type="InterPro" id="IPR029016">
    <property type="entry name" value="GAF-like_dom_sf"/>
</dbReference>
<sequence length="286" mass="31983">MTTSRSNQIEQLIQSTKRVARCPHAMVYRVVLEEVAAISDAQGGSLFTFERGGLCLRQSLDPGHVPEMIPLPLKAGSPLNAALENRAPILVEDVAQHNNITSSGWAGYNDGSLMILPLTDEDNHIHAIISLHNKRTPPFNQWDLDFCRVFSTFCFEVIRAQKSALVLHETGTYNRQLFDASPLGIVIMNKKGVIYDANPSFCALIGFRDNQVHKKSIWDFTPEEGSEVERDRLQGIGQTPIRYQKNFIHAEGYQIQVVIHATSLDIHGNRYILQTITSAMRALSNS</sequence>
<dbReference type="EMBL" id="CP071793">
    <property type="protein sequence ID" value="QTD53716.1"/>
    <property type="molecule type" value="Genomic_DNA"/>
</dbReference>
<dbReference type="Proteomes" id="UP000663929">
    <property type="component" value="Chromosome"/>
</dbReference>
<dbReference type="CDD" id="cd00130">
    <property type="entry name" value="PAS"/>
    <property type="match status" value="1"/>
</dbReference>
<evidence type="ECO:0000313" key="2">
    <source>
        <dbReference type="EMBL" id="QTD53716.1"/>
    </source>
</evidence>
<reference evidence="2" key="1">
    <citation type="submission" date="2021-03" db="EMBL/GenBank/DDBJ databases">
        <title>Acanthopleuribacteraceae sp. M133.</title>
        <authorList>
            <person name="Wang G."/>
        </authorList>
    </citation>
    <scope>NUCLEOTIDE SEQUENCE</scope>
    <source>
        <strain evidence="2">M133</strain>
    </source>
</reference>
<dbReference type="InterPro" id="IPR000014">
    <property type="entry name" value="PAS"/>
</dbReference>
<accession>A0A8A4TUS4</accession>
<feature type="domain" description="PAS" evidence="1">
    <location>
        <begin position="170"/>
        <end position="234"/>
    </location>
</feature>
<protein>
    <submittedName>
        <fullName evidence="2">PAS domain S-box protein</fullName>
    </submittedName>
</protein>
<dbReference type="RefSeq" id="WP_237383817.1">
    <property type="nucleotide sequence ID" value="NZ_CP071793.1"/>
</dbReference>
<dbReference type="Gene3D" id="3.30.450.40">
    <property type="match status" value="1"/>
</dbReference>
<dbReference type="Gene3D" id="3.30.450.20">
    <property type="entry name" value="PAS domain"/>
    <property type="match status" value="1"/>
</dbReference>
<name>A0A8A4TUS4_SULCO</name>
<dbReference type="AlphaFoldDB" id="A0A8A4TUS4"/>
<dbReference type="KEGG" id="scor:J3U87_14785"/>
<dbReference type="SMART" id="SM00091">
    <property type="entry name" value="PAS"/>
    <property type="match status" value="1"/>
</dbReference>
<dbReference type="InterPro" id="IPR035965">
    <property type="entry name" value="PAS-like_dom_sf"/>
</dbReference>
<dbReference type="Pfam" id="PF13426">
    <property type="entry name" value="PAS_9"/>
    <property type="match status" value="1"/>
</dbReference>
<dbReference type="Pfam" id="PF13185">
    <property type="entry name" value="GAF_2"/>
    <property type="match status" value="1"/>
</dbReference>
<gene>
    <name evidence="2" type="ORF">J3U87_14785</name>
</gene>
<dbReference type="NCBIfam" id="TIGR00229">
    <property type="entry name" value="sensory_box"/>
    <property type="match status" value="1"/>
</dbReference>
<dbReference type="InterPro" id="IPR003018">
    <property type="entry name" value="GAF"/>
</dbReference>
<keyword evidence="3" id="KW-1185">Reference proteome</keyword>
<evidence type="ECO:0000259" key="1">
    <source>
        <dbReference type="PROSITE" id="PS50112"/>
    </source>
</evidence>
<dbReference type="SUPFAM" id="SSF55781">
    <property type="entry name" value="GAF domain-like"/>
    <property type="match status" value="1"/>
</dbReference>
<proteinExistence type="predicted"/>
<dbReference type="PROSITE" id="PS50112">
    <property type="entry name" value="PAS"/>
    <property type="match status" value="1"/>
</dbReference>
<dbReference type="SUPFAM" id="SSF55785">
    <property type="entry name" value="PYP-like sensor domain (PAS domain)"/>
    <property type="match status" value="1"/>
</dbReference>
<organism evidence="2 3">
    <name type="scientific">Sulfidibacter corallicola</name>
    <dbReference type="NCBI Taxonomy" id="2818388"/>
    <lineage>
        <taxon>Bacteria</taxon>
        <taxon>Pseudomonadati</taxon>
        <taxon>Acidobacteriota</taxon>
        <taxon>Holophagae</taxon>
        <taxon>Acanthopleuribacterales</taxon>
        <taxon>Acanthopleuribacteraceae</taxon>
        <taxon>Sulfidibacter</taxon>
    </lineage>
</organism>